<dbReference type="PRINTS" id="PR00445">
    <property type="entry name" value="HUPFHYPC"/>
</dbReference>
<protein>
    <submittedName>
        <fullName evidence="2">HypC/HybG/HupF family hydrogenase formation chaperone</fullName>
    </submittedName>
</protein>
<proteinExistence type="inferred from homology"/>
<dbReference type="EMBL" id="JBHSIT010000002">
    <property type="protein sequence ID" value="MFC4907111.1"/>
    <property type="molecule type" value="Genomic_DNA"/>
</dbReference>
<name>A0ABV9TSL0_9ACTN</name>
<keyword evidence="3" id="KW-1185">Reference proteome</keyword>
<comment type="caution">
    <text evidence="2">The sequence shown here is derived from an EMBL/GenBank/DDBJ whole genome shotgun (WGS) entry which is preliminary data.</text>
</comment>
<dbReference type="Pfam" id="PF01455">
    <property type="entry name" value="HupF_HypC"/>
    <property type="match status" value="1"/>
</dbReference>
<dbReference type="Proteomes" id="UP001595872">
    <property type="component" value="Unassembled WGS sequence"/>
</dbReference>
<dbReference type="Gene3D" id="2.30.30.140">
    <property type="match status" value="1"/>
</dbReference>
<dbReference type="PANTHER" id="PTHR35177:SF2">
    <property type="entry name" value="HYDROGENASE MATURATION FACTOR HYBG"/>
    <property type="match status" value="1"/>
</dbReference>
<dbReference type="NCBIfam" id="TIGR00074">
    <property type="entry name" value="hypC_hupF"/>
    <property type="match status" value="1"/>
</dbReference>
<accession>A0ABV9TSL0</accession>
<organism evidence="2 3">
    <name type="scientific">Actinomadura gamaensis</name>
    <dbReference type="NCBI Taxonomy" id="1763541"/>
    <lineage>
        <taxon>Bacteria</taxon>
        <taxon>Bacillati</taxon>
        <taxon>Actinomycetota</taxon>
        <taxon>Actinomycetes</taxon>
        <taxon>Streptosporangiales</taxon>
        <taxon>Thermomonosporaceae</taxon>
        <taxon>Actinomadura</taxon>
    </lineage>
</organism>
<dbReference type="InterPro" id="IPR001109">
    <property type="entry name" value="Hydrogenase_HupF/HypC"/>
</dbReference>
<comment type="similarity">
    <text evidence="1">Belongs to the HupF/HypC family.</text>
</comment>
<gene>
    <name evidence="2" type="ORF">ACFPCY_07255</name>
</gene>
<evidence type="ECO:0000313" key="3">
    <source>
        <dbReference type="Proteomes" id="UP001595872"/>
    </source>
</evidence>
<dbReference type="InterPro" id="IPR019812">
    <property type="entry name" value="Hydgase_assmbl_chp_CS"/>
</dbReference>
<dbReference type="PROSITE" id="PS01097">
    <property type="entry name" value="HUPF_HYPC"/>
    <property type="match status" value="1"/>
</dbReference>
<evidence type="ECO:0000313" key="2">
    <source>
        <dbReference type="EMBL" id="MFC4907111.1"/>
    </source>
</evidence>
<evidence type="ECO:0000256" key="1">
    <source>
        <dbReference type="ARBA" id="ARBA00006018"/>
    </source>
</evidence>
<dbReference type="PANTHER" id="PTHR35177">
    <property type="entry name" value="HYDROGENASE MATURATION FACTOR HYBG"/>
    <property type="match status" value="1"/>
</dbReference>
<dbReference type="SUPFAM" id="SSF159127">
    <property type="entry name" value="HupF/HypC-like"/>
    <property type="match status" value="1"/>
</dbReference>
<sequence>MCLGLPGRVIAVEDGADEALVEVGGVRREVHVGLIDDGPVLPGEWVLIHVGFALSRIDEAEAAATLELLRQAGRAYEDELAALRGEST</sequence>
<reference evidence="3" key="1">
    <citation type="journal article" date="2019" name="Int. J. Syst. Evol. Microbiol.">
        <title>The Global Catalogue of Microorganisms (GCM) 10K type strain sequencing project: providing services to taxonomists for standard genome sequencing and annotation.</title>
        <authorList>
            <consortium name="The Broad Institute Genomics Platform"/>
            <consortium name="The Broad Institute Genome Sequencing Center for Infectious Disease"/>
            <person name="Wu L."/>
            <person name="Ma J."/>
        </authorList>
    </citation>
    <scope>NUCLEOTIDE SEQUENCE [LARGE SCALE GENOMIC DNA]</scope>
    <source>
        <strain evidence="3">KLKA75</strain>
    </source>
</reference>
<dbReference type="RefSeq" id="WP_378252852.1">
    <property type="nucleotide sequence ID" value="NZ_JBHSIT010000002.1"/>
</dbReference>